<dbReference type="AlphaFoldDB" id="A0A9P7GTM3"/>
<evidence type="ECO:0000313" key="2">
    <source>
        <dbReference type="EMBL" id="KAG5655145.1"/>
    </source>
</evidence>
<accession>A0A9P7GTM3</accession>
<dbReference type="Pfam" id="PF06985">
    <property type="entry name" value="HET"/>
    <property type="match status" value="1"/>
</dbReference>
<dbReference type="InterPro" id="IPR043519">
    <property type="entry name" value="NT_sf"/>
</dbReference>
<proteinExistence type="predicted"/>
<dbReference type="PANTHER" id="PTHR24148:SF64">
    <property type="entry name" value="HETEROKARYON INCOMPATIBILITY DOMAIN-CONTAINING PROTEIN"/>
    <property type="match status" value="1"/>
</dbReference>
<evidence type="ECO:0000259" key="1">
    <source>
        <dbReference type="Pfam" id="PF06985"/>
    </source>
</evidence>
<dbReference type="InterPro" id="IPR010730">
    <property type="entry name" value="HET"/>
</dbReference>
<dbReference type="InterPro" id="IPR052895">
    <property type="entry name" value="HetReg/Transcr_Mod"/>
</dbReference>
<sequence length="408" mass="45178">MSSSHHSPYPEPSSVRASAKAIAKILGSTQSYAVVGGAACLLLGSERTTSDLDFVVPKGETKMTRALLRNHPDIFSIDKRTLHTNFLSEPPVEVEILAPPKLFQEEFSSSTSVVKVEGVRVLKPTLILNAKCASILSRANSAKKDTDAYDIQFLLQWCAASGVFPTSQDVPNASLQFIQWFIHEFGDQELWIKAGFDLKTAVYDYPLPGPGWFRLLVIEPWRADKDRFKCHLRAVRIDNAAGKYSALSYCWAQPVCGAVQGLVCNGFAQRCGIVWVDALCISQNDLAERSQQVQLMGDIYKQAVETIIWLGDVFPCGPARPEFDSICEVVKAWNKSLRPSYEARNAKGKLCRYEPDISKGRSGWSNVAFDANFVATVFGCPWFERRWVIQEVALASSAVVKVPGATMQ</sequence>
<comment type="caution">
    <text evidence="2">The sequence shown here is derived from an EMBL/GenBank/DDBJ whole genome shotgun (WGS) entry which is preliminary data.</text>
</comment>
<feature type="domain" description="Heterokaryon incompatibility" evidence="1">
    <location>
        <begin position="270"/>
        <end position="391"/>
    </location>
</feature>
<dbReference type="Gene3D" id="3.30.460.40">
    <property type="match status" value="1"/>
</dbReference>
<dbReference type="EMBL" id="JAGPUO010000034">
    <property type="protein sequence ID" value="KAG5655145.1"/>
    <property type="molecule type" value="Genomic_DNA"/>
</dbReference>
<keyword evidence="3" id="KW-1185">Reference proteome</keyword>
<evidence type="ECO:0000313" key="3">
    <source>
        <dbReference type="Proteomes" id="UP000782241"/>
    </source>
</evidence>
<dbReference type="PANTHER" id="PTHR24148">
    <property type="entry name" value="ANKYRIN REPEAT DOMAIN-CONTAINING PROTEIN 39 HOMOLOG-RELATED"/>
    <property type="match status" value="1"/>
</dbReference>
<reference evidence="2" key="1">
    <citation type="submission" date="2021-04" db="EMBL/GenBank/DDBJ databases">
        <title>Draft genome of Fusarium avenaceum strain F156N33, isolated from an atmospheric sample in Virginia.</title>
        <authorList>
            <person name="Yang S."/>
            <person name="Vinatzer B.A."/>
            <person name="Coleman J."/>
        </authorList>
    </citation>
    <scope>NUCLEOTIDE SEQUENCE</scope>
    <source>
        <strain evidence="2">F156N33</strain>
    </source>
</reference>
<dbReference type="Proteomes" id="UP000782241">
    <property type="component" value="Unassembled WGS sequence"/>
</dbReference>
<gene>
    <name evidence="2" type="ORF">KAF25_001918</name>
</gene>
<protein>
    <recommendedName>
        <fullName evidence="1">Heterokaryon incompatibility domain-containing protein</fullName>
    </recommendedName>
</protein>
<dbReference type="SUPFAM" id="SSF81301">
    <property type="entry name" value="Nucleotidyltransferase"/>
    <property type="match status" value="1"/>
</dbReference>
<organism evidence="2 3">
    <name type="scientific">Fusarium avenaceum</name>
    <dbReference type="NCBI Taxonomy" id="40199"/>
    <lineage>
        <taxon>Eukaryota</taxon>
        <taxon>Fungi</taxon>
        <taxon>Dikarya</taxon>
        <taxon>Ascomycota</taxon>
        <taxon>Pezizomycotina</taxon>
        <taxon>Sordariomycetes</taxon>
        <taxon>Hypocreomycetidae</taxon>
        <taxon>Hypocreales</taxon>
        <taxon>Nectriaceae</taxon>
        <taxon>Fusarium</taxon>
        <taxon>Fusarium tricinctum species complex</taxon>
    </lineage>
</organism>
<name>A0A9P7GTM3_9HYPO</name>